<dbReference type="PANTHER" id="PTHR33375">
    <property type="entry name" value="CHROMOSOME-PARTITIONING PROTEIN PARB-RELATED"/>
    <property type="match status" value="1"/>
</dbReference>
<name>A0ABQ3J5S2_9RHOB</name>
<dbReference type="RefSeq" id="WP_191287275.1">
    <property type="nucleotide sequence ID" value="NZ_BNCH01000008.1"/>
</dbReference>
<dbReference type="Pfam" id="PF02195">
    <property type="entry name" value="ParB_N"/>
    <property type="match status" value="1"/>
</dbReference>
<dbReference type="EMBL" id="BNCH01000008">
    <property type="protein sequence ID" value="GHF06149.1"/>
    <property type="molecule type" value="Genomic_DNA"/>
</dbReference>
<dbReference type="PANTHER" id="PTHR33375:SF1">
    <property type="entry name" value="CHROMOSOME-PARTITIONING PROTEIN PARB-RELATED"/>
    <property type="match status" value="1"/>
</dbReference>
<dbReference type="Proteomes" id="UP000609802">
    <property type="component" value="Unassembled WGS sequence"/>
</dbReference>
<reference evidence="4" key="1">
    <citation type="journal article" date="2019" name="Int. J. Syst. Evol. Microbiol.">
        <title>The Global Catalogue of Microorganisms (GCM) 10K type strain sequencing project: providing services to taxonomists for standard genome sequencing and annotation.</title>
        <authorList>
            <consortium name="The Broad Institute Genomics Platform"/>
            <consortium name="The Broad Institute Genome Sequencing Center for Infectious Disease"/>
            <person name="Wu L."/>
            <person name="Ma J."/>
        </authorList>
    </citation>
    <scope>NUCLEOTIDE SEQUENCE [LARGE SCALE GENOMIC DNA]</scope>
    <source>
        <strain evidence="4">KCTC 42443</strain>
    </source>
</reference>
<evidence type="ECO:0000313" key="4">
    <source>
        <dbReference type="Proteomes" id="UP000609802"/>
    </source>
</evidence>
<evidence type="ECO:0000313" key="3">
    <source>
        <dbReference type="EMBL" id="GHF06149.1"/>
    </source>
</evidence>
<protein>
    <submittedName>
        <fullName evidence="3">Chromosome partitioning protein ParB</fullName>
    </submittedName>
</protein>
<dbReference type="SMART" id="SM00470">
    <property type="entry name" value="ParB"/>
    <property type="match status" value="1"/>
</dbReference>
<proteinExistence type="predicted"/>
<gene>
    <name evidence="3" type="ORF">GCM10016455_29130</name>
</gene>
<dbReference type="Gene3D" id="3.90.1530.30">
    <property type="match status" value="1"/>
</dbReference>
<accession>A0ABQ3J5S2</accession>
<feature type="region of interest" description="Disordered" evidence="1">
    <location>
        <begin position="291"/>
        <end position="319"/>
    </location>
</feature>
<feature type="domain" description="ParB-like N-terminal" evidence="2">
    <location>
        <begin position="78"/>
        <end position="181"/>
    </location>
</feature>
<organism evidence="3 4">
    <name type="scientific">Aliiroseovarius zhejiangensis</name>
    <dbReference type="NCBI Taxonomy" id="1632025"/>
    <lineage>
        <taxon>Bacteria</taxon>
        <taxon>Pseudomonadati</taxon>
        <taxon>Pseudomonadota</taxon>
        <taxon>Alphaproteobacteria</taxon>
        <taxon>Rhodobacterales</taxon>
        <taxon>Paracoccaceae</taxon>
        <taxon>Aliiroseovarius</taxon>
    </lineage>
</organism>
<evidence type="ECO:0000256" key="1">
    <source>
        <dbReference type="SAM" id="MobiDB-lite"/>
    </source>
</evidence>
<keyword evidence="4" id="KW-1185">Reference proteome</keyword>
<dbReference type="SUPFAM" id="SSF110849">
    <property type="entry name" value="ParB/Sulfiredoxin"/>
    <property type="match status" value="1"/>
</dbReference>
<feature type="region of interest" description="Disordered" evidence="1">
    <location>
        <begin position="1"/>
        <end position="41"/>
    </location>
</feature>
<evidence type="ECO:0000259" key="2">
    <source>
        <dbReference type="SMART" id="SM00470"/>
    </source>
</evidence>
<comment type="caution">
    <text evidence="3">The sequence shown here is derived from an EMBL/GenBank/DDBJ whole genome shotgun (WGS) entry which is preliminary data.</text>
</comment>
<dbReference type="InterPro" id="IPR036086">
    <property type="entry name" value="ParB/Sulfiredoxin_sf"/>
</dbReference>
<sequence>MAKRRKLEAPSAEDLSRIEEEFSSETTRRSPMAPIAQVAAEAARESQVLDAETRSLTARDKADAEAHRTAHDKGLVMVEVPLDQIDSDDMVRDRITMDEADMDELRASIRQNGLRLPVELYELIEPNEGRKYGIISGYRRVLAMRGLLAATGDQKYASIKALIKLPDTLPAAFVAMVEENEVRADLSHFERGRIAAISAQSGIFDTLEDAVNQLFSAASKAKRSKVRSFALVFEALGDMLTFPESLSERQGLRLASALRAGAETEIRNLLAEAQIADAEDEWAVLESVIEQHEGSGRDKSRGGRPKLPSARRERGPEVATSTGFILRREVDSRGYSIRFEGRKVDAEMVDAIIREVERWLEKP</sequence>
<dbReference type="InterPro" id="IPR003115">
    <property type="entry name" value="ParB_N"/>
</dbReference>
<dbReference type="InterPro" id="IPR050336">
    <property type="entry name" value="Chromosome_partition/occlusion"/>
</dbReference>
<feature type="compositionally biased region" description="Basic and acidic residues" evidence="1">
    <location>
        <begin position="291"/>
        <end position="301"/>
    </location>
</feature>